<sequence>MESSNSSSNLEMTEMASKEAAEIDILPQLKFLTKNLKSIFHTRQKITLPSILKCLKYSKLTGLKVTLMVLSPVLASISSIQMAGL</sequence>
<dbReference type="Proteomes" id="UP000233837">
    <property type="component" value="Unassembled WGS sequence"/>
</dbReference>
<organism evidence="1 2">
    <name type="scientific">Dendrobium catenatum</name>
    <dbReference type="NCBI Taxonomy" id="906689"/>
    <lineage>
        <taxon>Eukaryota</taxon>
        <taxon>Viridiplantae</taxon>
        <taxon>Streptophyta</taxon>
        <taxon>Embryophyta</taxon>
        <taxon>Tracheophyta</taxon>
        <taxon>Spermatophyta</taxon>
        <taxon>Magnoliopsida</taxon>
        <taxon>Liliopsida</taxon>
        <taxon>Asparagales</taxon>
        <taxon>Orchidaceae</taxon>
        <taxon>Epidendroideae</taxon>
        <taxon>Malaxideae</taxon>
        <taxon>Dendrobiinae</taxon>
        <taxon>Dendrobium</taxon>
    </lineage>
</organism>
<keyword evidence="2" id="KW-1185">Reference proteome</keyword>
<evidence type="ECO:0000313" key="2">
    <source>
        <dbReference type="Proteomes" id="UP000233837"/>
    </source>
</evidence>
<protein>
    <submittedName>
        <fullName evidence="1">Uncharacterized protein</fullName>
    </submittedName>
</protein>
<proteinExistence type="predicted"/>
<reference evidence="1 2" key="1">
    <citation type="journal article" date="2016" name="Sci. Rep.">
        <title>The Dendrobium catenatum Lindl. genome sequence provides insights into polysaccharide synthase, floral development and adaptive evolution.</title>
        <authorList>
            <person name="Zhang G.Q."/>
            <person name="Xu Q."/>
            <person name="Bian C."/>
            <person name="Tsai W.C."/>
            <person name="Yeh C.M."/>
            <person name="Liu K.W."/>
            <person name="Yoshida K."/>
            <person name="Zhang L.S."/>
            <person name="Chang S.B."/>
            <person name="Chen F."/>
            <person name="Shi Y."/>
            <person name="Su Y.Y."/>
            <person name="Zhang Y.Q."/>
            <person name="Chen L.J."/>
            <person name="Yin Y."/>
            <person name="Lin M."/>
            <person name="Huang H."/>
            <person name="Deng H."/>
            <person name="Wang Z.W."/>
            <person name="Zhu S.L."/>
            <person name="Zhao X."/>
            <person name="Deng C."/>
            <person name="Niu S.C."/>
            <person name="Huang J."/>
            <person name="Wang M."/>
            <person name="Liu G.H."/>
            <person name="Yang H.J."/>
            <person name="Xiao X.J."/>
            <person name="Hsiao Y.Y."/>
            <person name="Wu W.L."/>
            <person name="Chen Y.Y."/>
            <person name="Mitsuda N."/>
            <person name="Ohme-Takagi M."/>
            <person name="Luo Y.B."/>
            <person name="Van de Peer Y."/>
            <person name="Liu Z.J."/>
        </authorList>
    </citation>
    <scope>NUCLEOTIDE SEQUENCE [LARGE SCALE GENOMIC DNA]</scope>
    <source>
        <tissue evidence="1">The whole plant</tissue>
    </source>
</reference>
<name>A0A2I0VBX2_9ASPA</name>
<dbReference type="AlphaFoldDB" id="A0A2I0VBX2"/>
<dbReference type="EMBL" id="KZ503875">
    <property type="protein sequence ID" value="PKU60908.1"/>
    <property type="molecule type" value="Genomic_DNA"/>
</dbReference>
<evidence type="ECO:0000313" key="1">
    <source>
        <dbReference type="EMBL" id="PKU60908.1"/>
    </source>
</evidence>
<accession>A0A2I0VBX2</accession>
<gene>
    <name evidence="1" type="ORF">MA16_Dca015452</name>
</gene>
<reference evidence="1 2" key="2">
    <citation type="journal article" date="2017" name="Nature">
        <title>The Apostasia genome and the evolution of orchids.</title>
        <authorList>
            <person name="Zhang G.Q."/>
            <person name="Liu K.W."/>
            <person name="Li Z."/>
            <person name="Lohaus R."/>
            <person name="Hsiao Y.Y."/>
            <person name="Niu S.C."/>
            <person name="Wang J.Y."/>
            <person name="Lin Y.C."/>
            <person name="Xu Q."/>
            <person name="Chen L.J."/>
            <person name="Yoshida K."/>
            <person name="Fujiwara S."/>
            <person name="Wang Z.W."/>
            <person name="Zhang Y.Q."/>
            <person name="Mitsuda N."/>
            <person name="Wang M."/>
            <person name="Liu G.H."/>
            <person name="Pecoraro L."/>
            <person name="Huang H.X."/>
            <person name="Xiao X.J."/>
            <person name="Lin M."/>
            <person name="Wu X.Y."/>
            <person name="Wu W.L."/>
            <person name="Chen Y.Y."/>
            <person name="Chang S.B."/>
            <person name="Sakamoto S."/>
            <person name="Ohme-Takagi M."/>
            <person name="Yagi M."/>
            <person name="Zeng S.J."/>
            <person name="Shen C.Y."/>
            <person name="Yeh C.M."/>
            <person name="Luo Y.B."/>
            <person name="Tsai W.C."/>
            <person name="Van de Peer Y."/>
            <person name="Liu Z.J."/>
        </authorList>
    </citation>
    <scope>NUCLEOTIDE SEQUENCE [LARGE SCALE GENOMIC DNA]</scope>
    <source>
        <tissue evidence="1">The whole plant</tissue>
    </source>
</reference>